<feature type="compositionally biased region" description="Low complexity" evidence="3">
    <location>
        <begin position="24"/>
        <end position="44"/>
    </location>
</feature>
<feature type="compositionally biased region" description="Low complexity" evidence="3">
    <location>
        <begin position="1"/>
        <end position="16"/>
    </location>
</feature>
<keyword evidence="2" id="KW-0677">Repeat</keyword>
<evidence type="ECO:0008006" key="6">
    <source>
        <dbReference type="Google" id="ProtNLM"/>
    </source>
</evidence>
<evidence type="ECO:0000313" key="5">
    <source>
        <dbReference type="Proteomes" id="UP000311382"/>
    </source>
</evidence>
<keyword evidence="5" id="KW-1185">Reference proteome</keyword>
<dbReference type="PANTHER" id="PTHR43503:SF2">
    <property type="entry name" value="NEGATIVE REGULATOR OF SPORULATION MDS3-RELATED"/>
    <property type="match status" value="1"/>
</dbReference>
<evidence type="ECO:0000256" key="2">
    <source>
        <dbReference type="ARBA" id="ARBA00022737"/>
    </source>
</evidence>
<dbReference type="GO" id="GO:0005739">
    <property type="term" value="C:mitochondrion"/>
    <property type="evidence" value="ECO:0007669"/>
    <property type="project" value="TreeGrafter"/>
</dbReference>
<accession>A0A5C5G132</accession>
<comment type="caution">
    <text evidence="4">The sequence shown here is derived from an EMBL/GenBank/DDBJ whole genome shotgun (WGS) entry which is preliminary data.</text>
</comment>
<dbReference type="Gene3D" id="3.30.710.10">
    <property type="entry name" value="Potassium Channel Kv1.1, Chain A"/>
    <property type="match status" value="1"/>
</dbReference>
<keyword evidence="1" id="KW-0880">Kelch repeat</keyword>
<organism evidence="4 5">
    <name type="scientific">Rhodotorula diobovata</name>
    <dbReference type="NCBI Taxonomy" id="5288"/>
    <lineage>
        <taxon>Eukaryota</taxon>
        <taxon>Fungi</taxon>
        <taxon>Dikarya</taxon>
        <taxon>Basidiomycota</taxon>
        <taxon>Pucciniomycotina</taxon>
        <taxon>Microbotryomycetes</taxon>
        <taxon>Sporidiobolales</taxon>
        <taxon>Sporidiobolaceae</taxon>
        <taxon>Rhodotorula</taxon>
    </lineage>
</organism>
<dbReference type="PANTHER" id="PTHR43503">
    <property type="entry name" value="MCG48959-RELATED"/>
    <property type="match status" value="1"/>
</dbReference>
<evidence type="ECO:0000313" key="4">
    <source>
        <dbReference type="EMBL" id="TNY22132.1"/>
    </source>
</evidence>
<dbReference type="SUPFAM" id="SSF117281">
    <property type="entry name" value="Kelch motif"/>
    <property type="match status" value="1"/>
</dbReference>
<dbReference type="InterPro" id="IPR011333">
    <property type="entry name" value="SKP1/BTB/POZ_sf"/>
</dbReference>
<evidence type="ECO:0000256" key="1">
    <source>
        <dbReference type="ARBA" id="ARBA00022441"/>
    </source>
</evidence>
<dbReference type="GO" id="GO:0045454">
    <property type="term" value="P:cell redox homeostasis"/>
    <property type="evidence" value="ECO:0007669"/>
    <property type="project" value="TreeGrafter"/>
</dbReference>
<feature type="region of interest" description="Disordered" evidence="3">
    <location>
        <begin position="680"/>
        <end position="699"/>
    </location>
</feature>
<dbReference type="STRING" id="5288.A0A5C5G132"/>
<dbReference type="OrthoDB" id="10001928at2759"/>
<protein>
    <recommendedName>
        <fullName evidence="6">Regulatory protein ral2</fullName>
    </recommendedName>
</protein>
<dbReference type="InterPro" id="IPR015915">
    <property type="entry name" value="Kelch-typ_b-propeller"/>
</dbReference>
<evidence type="ECO:0000256" key="3">
    <source>
        <dbReference type="SAM" id="MobiDB-lite"/>
    </source>
</evidence>
<dbReference type="SUPFAM" id="SSF54695">
    <property type="entry name" value="POZ domain"/>
    <property type="match status" value="1"/>
</dbReference>
<sequence>MSSQPSMASSAASTPQHRGSGTPVLGLSASMSSSPRPSGQVSSAADLTASVRRTSGDRPPPLVGSSVTVVGDAVLVFGGRLVPTRTMVGTLYRLDLTSGEWTKLWPPEGGSGDDDDARRHGPQPRYFHSACAWGDKLVIFGGEGYGADGGPSSSASEALSSDADPAHALRTLDDVCVWDTAAGRWLDGETKCAEGVEPPAARYAHLGVVTSVAVAGEGGQRREKAVMVVLGGQDVRNTYLHSTNTLDLDTMTWVKSGTWDRHIGTYRAVAAAPRYAVAPTTSTPTPLADDATPLEPIVQLSHSTLIDEADPEPLVLYSNFNFSQVRRDLDLLDSPLSPTPLSATSLSSSMTGSAFPPGLRFPTGTIVGRHLLVFGTFLSAAVNNFSIWSLDLGPGGAKGVKDRIARGDKLEWMRIDPGSVLARGSWNRAVVWRNTVIVLGDRERDIALDYDHRQTNFTHLAVVDLESFGIYQPPTLPLPLDAQALGLFTLSQPHLADFEIVCSDGKRLGCSRAVLVERWPWFKAKLDEFQQRASGVQAAQQKREADSAAAAATTPGSPTLQRGEVNGQGSAPSADTLRLTPRTLDLPEPSPVVQAFLQYLHTLTLCTPHQLHPPVLAALAVFAKAYDDDALRAWCVHALHGVLEQQAAAAPLVYESATIAGCTALQIRALRTMLNSPALRARSSVPPPSAAAQGRPVLA</sequence>
<feature type="region of interest" description="Disordered" evidence="3">
    <location>
        <begin position="537"/>
        <end position="576"/>
    </location>
</feature>
<dbReference type="EMBL" id="SOZI01000030">
    <property type="protein sequence ID" value="TNY22132.1"/>
    <property type="molecule type" value="Genomic_DNA"/>
</dbReference>
<dbReference type="Proteomes" id="UP000311382">
    <property type="component" value="Unassembled WGS sequence"/>
</dbReference>
<dbReference type="Gene3D" id="2.120.10.80">
    <property type="entry name" value="Kelch-type beta propeller"/>
    <property type="match status" value="1"/>
</dbReference>
<gene>
    <name evidence="4" type="ORF">DMC30DRAFT_168578</name>
</gene>
<reference evidence="4 5" key="1">
    <citation type="submission" date="2019-03" db="EMBL/GenBank/DDBJ databases">
        <title>Rhodosporidium diobovatum UCD-FST 08-225 genome sequencing, assembly, and annotation.</title>
        <authorList>
            <person name="Fakankun I.U."/>
            <person name="Fristensky B."/>
            <person name="Levin D.B."/>
        </authorList>
    </citation>
    <scope>NUCLEOTIDE SEQUENCE [LARGE SCALE GENOMIC DNA]</scope>
    <source>
        <strain evidence="4 5">UCD-FST 08-225</strain>
    </source>
</reference>
<name>A0A5C5G132_9BASI</name>
<dbReference type="Pfam" id="PF24681">
    <property type="entry name" value="Kelch_KLHDC2_KLHL20_DRC7"/>
    <property type="match status" value="1"/>
</dbReference>
<feature type="region of interest" description="Disordered" evidence="3">
    <location>
        <begin position="1"/>
        <end position="46"/>
    </location>
</feature>
<dbReference type="GO" id="GO:0005829">
    <property type="term" value="C:cytosol"/>
    <property type="evidence" value="ECO:0007669"/>
    <property type="project" value="TreeGrafter"/>
</dbReference>
<proteinExistence type="predicted"/>
<dbReference type="AlphaFoldDB" id="A0A5C5G132"/>